<comment type="caution">
    <text evidence="1">The sequence shown here is derived from an EMBL/GenBank/DDBJ whole genome shotgun (WGS) entry which is preliminary data.</text>
</comment>
<protein>
    <submittedName>
        <fullName evidence="1">Uncharacterized protein</fullName>
    </submittedName>
</protein>
<proteinExistence type="predicted"/>
<evidence type="ECO:0000313" key="1">
    <source>
        <dbReference type="EMBL" id="MCE0482417.1"/>
    </source>
</evidence>
<reference evidence="1 2" key="1">
    <citation type="journal article" date="2021" name="BMC Genomics">
        <title>Datura genome reveals duplications of psychoactive alkaloid biosynthetic genes and high mutation rate following tissue culture.</title>
        <authorList>
            <person name="Rajewski A."/>
            <person name="Carter-House D."/>
            <person name="Stajich J."/>
            <person name="Litt A."/>
        </authorList>
    </citation>
    <scope>NUCLEOTIDE SEQUENCE [LARGE SCALE GENOMIC DNA]</scope>
    <source>
        <strain evidence="1">AR-01</strain>
    </source>
</reference>
<gene>
    <name evidence="1" type="ORF">HAX54_041186</name>
</gene>
<dbReference type="EMBL" id="JACEIK010005915">
    <property type="protein sequence ID" value="MCE0482417.1"/>
    <property type="molecule type" value="Genomic_DNA"/>
</dbReference>
<evidence type="ECO:0000313" key="2">
    <source>
        <dbReference type="Proteomes" id="UP000823775"/>
    </source>
</evidence>
<organism evidence="1 2">
    <name type="scientific">Datura stramonium</name>
    <name type="common">Jimsonweed</name>
    <name type="synonym">Common thornapple</name>
    <dbReference type="NCBI Taxonomy" id="4076"/>
    <lineage>
        <taxon>Eukaryota</taxon>
        <taxon>Viridiplantae</taxon>
        <taxon>Streptophyta</taxon>
        <taxon>Embryophyta</taxon>
        <taxon>Tracheophyta</taxon>
        <taxon>Spermatophyta</taxon>
        <taxon>Magnoliopsida</taxon>
        <taxon>eudicotyledons</taxon>
        <taxon>Gunneridae</taxon>
        <taxon>Pentapetalae</taxon>
        <taxon>asterids</taxon>
        <taxon>lamiids</taxon>
        <taxon>Solanales</taxon>
        <taxon>Solanaceae</taxon>
        <taxon>Solanoideae</taxon>
        <taxon>Datureae</taxon>
        <taxon>Datura</taxon>
    </lineage>
</organism>
<dbReference type="Proteomes" id="UP000823775">
    <property type="component" value="Unassembled WGS sequence"/>
</dbReference>
<name>A0ABS8VQS3_DATST</name>
<keyword evidence="2" id="KW-1185">Reference proteome</keyword>
<sequence length="53" mass="6012">GNFDHCRGIVIAVQSAIADSLQRFSNTSTSSGSIHNADYIRFFTYQCQFRHNE</sequence>
<feature type="non-terminal residue" evidence="1">
    <location>
        <position position="1"/>
    </location>
</feature>
<accession>A0ABS8VQS3</accession>